<name>A0A813K4C6_POLGL</name>
<evidence type="ECO:0000313" key="2">
    <source>
        <dbReference type="Proteomes" id="UP000626109"/>
    </source>
</evidence>
<comment type="caution">
    <text evidence="1">The sequence shown here is derived from an EMBL/GenBank/DDBJ whole genome shotgun (WGS) entry which is preliminary data.</text>
</comment>
<evidence type="ECO:0000313" key="1">
    <source>
        <dbReference type="EMBL" id="CAE8693573.1"/>
    </source>
</evidence>
<dbReference type="EMBL" id="CAJNNW010027881">
    <property type="protein sequence ID" value="CAE8693573.1"/>
    <property type="molecule type" value="Genomic_DNA"/>
</dbReference>
<gene>
    <name evidence="1" type="ORF">PGLA2088_LOCUS28437</name>
</gene>
<accession>A0A813K4C6</accession>
<proteinExistence type="predicted"/>
<protein>
    <submittedName>
        <fullName evidence="1">Uncharacterized protein</fullName>
    </submittedName>
</protein>
<reference evidence="1" key="1">
    <citation type="submission" date="2021-02" db="EMBL/GenBank/DDBJ databases">
        <authorList>
            <person name="Dougan E. K."/>
            <person name="Rhodes N."/>
            <person name="Thang M."/>
            <person name="Chan C."/>
        </authorList>
    </citation>
    <scope>NUCLEOTIDE SEQUENCE</scope>
</reference>
<organism evidence="1 2">
    <name type="scientific">Polarella glacialis</name>
    <name type="common">Dinoflagellate</name>
    <dbReference type="NCBI Taxonomy" id="89957"/>
    <lineage>
        <taxon>Eukaryota</taxon>
        <taxon>Sar</taxon>
        <taxon>Alveolata</taxon>
        <taxon>Dinophyceae</taxon>
        <taxon>Suessiales</taxon>
        <taxon>Suessiaceae</taxon>
        <taxon>Polarella</taxon>
    </lineage>
</organism>
<dbReference type="AlphaFoldDB" id="A0A813K4C6"/>
<dbReference type="Proteomes" id="UP000626109">
    <property type="component" value="Unassembled WGS sequence"/>
</dbReference>
<sequence>MARRGALKSISSTQDKDGVVSSIMSMEFRAAPISQDGNKTFLNLSTFTVAEQADPIIASCSVLEDPLPRECLRRLALDRRYMFTSGELIGAGAAETDWSSRGEELLTLSLPDGVRLRVPSKLTRGDVQLAFGCDFRRIGGPFRSLTMSFLHDECIRWLCEDYSDQTSQMPDIT</sequence>